<dbReference type="InterPro" id="IPR011701">
    <property type="entry name" value="MFS"/>
</dbReference>
<evidence type="ECO:0000256" key="1">
    <source>
        <dbReference type="ARBA" id="ARBA00004155"/>
    </source>
</evidence>
<dbReference type="InterPro" id="IPR036259">
    <property type="entry name" value="MFS_trans_sf"/>
</dbReference>
<comment type="catalytic activity">
    <reaction evidence="19">
        <text>L-alanyl-L-lysine(out) = L-alanyl-L-lysine(in)</text>
        <dbReference type="Rhea" id="RHEA:79415"/>
        <dbReference type="ChEBI" id="CHEBI:192470"/>
    </reaction>
</comment>
<comment type="catalytic activity">
    <reaction evidence="9">
        <text>L-histidyl-glycine(out) = L-histidyl-glycine(in)</text>
        <dbReference type="Rhea" id="RHEA:79395"/>
        <dbReference type="ChEBI" id="CHEBI:229957"/>
    </reaction>
</comment>
<evidence type="ECO:0000256" key="2">
    <source>
        <dbReference type="ARBA" id="ARBA00008335"/>
    </source>
</evidence>
<evidence type="ECO:0000256" key="21">
    <source>
        <dbReference type="ARBA" id="ARBA00044985"/>
    </source>
</evidence>
<dbReference type="Pfam" id="PF07690">
    <property type="entry name" value="MFS_1"/>
    <property type="match status" value="1"/>
</dbReference>
<keyword evidence="6 26" id="KW-0472">Membrane</keyword>
<evidence type="ECO:0000256" key="12">
    <source>
        <dbReference type="ARBA" id="ARBA00044891"/>
    </source>
</evidence>
<feature type="transmembrane region" description="Helical" evidence="26">
    <location>
        <begin position="204"/>
        <end position="225"/>
    </location>
</feature>
<evidence type="ECO:0000256" key="11">
    <source>
        <dbReference type="ARBA" id="ARBA00044884"/>
    </source>
</evidence>
<reference evidence="28" key="2">
    <citation type="submission" date="2021-11" db="EMBL/GenBank/DDBJ databases">
        <authorList>
            <consortium name="Genoscope - CEA"/>
            <person name="William W."/>
        </authorList>
    </citation>
    <scope>NUCLEOTIDE SEQUENCE</scope>
</reference>
<comment type="catalytic activity">
    <reaction evidence="18">
        <text>L-histidyl-L-alpha-amino acid(out) = L-histidyl-L-alpha-amino acid(in)</text>
        <dbReference type="Rhea" id="RHEA:79379"/>
        <dbReference type="ChEBI" id="CHEBI:229964"/>
    </reaction>
</comment>
<keyword evidence="4 26" id="KW-0812">Transmembrane</keyword>
<evidence type="ECO:0000256" key="5">
    <source>
        <dbReference type="ARBA" id="ARBA00022989"/>
    </source>
</evidence>
<evidence type="ECO:0000256" key="22">
    <source>
        <dbReference type="ARBA" id="ARBA00045018"/>
    </source>
</evidence>
<evidence type="ECO:0000256" key="7">
    <source>
        <dbReference type="ARBA" id="ARBA00023228"/>
    </source>
</evidence>
<evidence type="ECO:0000256" key="10">
    <source>
        <dbReference type="ARBA" id="ARBA00044881"/>
    </source>
</evidence>
<dbReference type="Gene3D" id="1.20.1250.20">
    <property type="entry name" value="MFS general substrate transporter like domains"/>
    <property type="match status" value="2"/>
</dbReference>
<proteinExistence type="inferred from homology"/>
<evidence type="ECO:0000313" key="27">
    <source>
        <dbReference type="EMBL" id="CAE0703203.1"/>
    </source>
</evidence>
<name>A0A7S4A4E7_9STRA</name>
<feature type="transmembrane region" description="Helical" evidence="26">
    <location>
        <begin position="116"/>
        <end position="136"/>
    </location>
</feature>
<feature type="transmembrane region" description="Helical" evidence="26">
    <location>
        <begin position="142"/>
        <end position="165"/>
    </location>
</feature>
<evidence type="ECO:0000256" key="13">
    <source>
        <dbReference type="ARBA" id="ARBA00044893"/>
    </source>
</evidence>
<evidence type="ECO:0000256" key="18">
    <source>
        <dbReference type="ARBA" id="ARBA00044912"/>
    </source>
</evidence>
<evidence type="ECO:0000256" key="15">
    <source>
        <dbReference type="ARBA" id="ARBA00044899"/>
    </source>
</evidence>
<keyword evidence="5 26" id="KW-1133">Transmembrane helix</keyword>
<keyword evidence="29" id="KW-1185">Reference proteome</keyword>
<evidence type="ECO:0000256" key="24">
    <source>
        <dbReference type="ARBA" id="ARBA00046376"/>
    </source>
</evidence>
<accession>A0A7S4A4E7</accession>
<dbReference type="GO" id="GO:0022857">
    <property type="term" value="F:transmembrane transporter activity"/>
    <property type="evidence" value="ECO:0007669"/>
    <property type="project" value="InterPro"/>
</dbReference>
<evidence type="ECO:0000256" key="17">
    <source>
        <dbReference type="ARBA" id="ARBA00044903"/>
    </source>
</evidence>
<protein>
    <recommendedName>
        <fullName evidence="21">Lysosomal dipeptide transporter MFSD1</fullName>
    </recommendedName>
    <alternativeName>
        <fullName evidence="22">Major facilitator superfamily domain-containing protein 1</fullName>
    </alternativeName>
</protein>
<evidence type="ECO:0000313" key="28">
    <source>
        <dbReference type="EMBL" id="CAH0370000.1"/>
    </source>
</evidence>
<evidence type="ECO:0000256" key="19">
    <source>
        <dbReference type="ARBA" id="ARBA00044919"/>
    </source>
</evidence>
<comment type="similarity">
    <text evidence="2">Belongs to the major facilitator superfamily.</text>
</comment>
<reference evidence="27" key="1">
    <citation type="submission" date="2021-01" db="EMBL/GenBank/DDBJ databases">
        <authorList>
            <person name="Corre E."/>
            <person name="Pelletier E."/>
            <person name="Niang G."/>
            <person name="Scheremetjew M."/>
            <person name="Finn R."/>
            <person name="Kale V."/>
            <person name="Holt S."/>
            <person name="Cochrane G."/>
            <person name="Meng A."/>
            <person name="Brown T."/>
            <person name="Cohen L."/>
        </authorList>
    </citation>
    <scope>NUCLEOTIDE SEQUENCE</scope>
    <source>
        <strain evidence="27">CCMP1756</strain>
    </source>
</reference>
<evidence type="ECO:0000256" key="23">
    <source>
        <dbReference type="ARBA" id="ARBA00045709"/>
    </source>
</evidence>
<evidence type="ECO:0000256" key="9">
    <source>
        <dbReference type="ARBA" id="ARBA00044878"/>
    </source>
</evidence>
<comment type="catalytic activity">
    <reaction evidence="12">
        <text>L-lysyl-L-alpha-amino acid(out) = L-lysyl-L-alpha-amino acid(in)</text>
        <dbReference type="Rhea" id="RHEA:79387"/>
        <dbReference type="ChEBI" id="CHEBI:229965"/>
    </reaction>
</comment>
<dbReference type="Proteomes" id="UP000789595">
    <property type="component" value="Unassembled WGS sequence"/>
</dbReference>
<feature type="compositionally biased region" description="Polar residues" evidence="25">
    <location>
        <begin position="437"/>
        <end position="451"/>
    </location>
</feature>
<evidence type="ECO:0000256" key="4">
    <source>
        <dbReference type="ARBA" id="ARBA00022692"/>
    </source>
</evidence>
<dbReference type="SUPFAM" id="SSF103473">
    <property type="entry name" value="MFS general substrate transporter"/>
    <property type="match status" value="1"/>
</dbReference>
<dbReference type="EMBL" id="HBIW01021637">
    <property type="protein sequence ID" value="CAE0703203.1"/>
    <property type="molecule type" value="Transcribed_RNA"/>
</dbReference>
<dbReference type="InterPro" id="IPR052187">
    <property type="entry name" value="MFSD1"/>
</dbReference>
<comment type="catalytic activity">
    <reaction evidence="8">
        <text>L-lysyl-L-alanine(out) = L-lysyl-L-alanine(in)</text>
        <dbReference type="Rhea" id="RHEA:79399"/>
        <dbReference type="ChEBI" id="CHEBI:229954"/>
    </reaction>
</comment>
<sequence>MCRPPAEAELMPDPSDAPALPTEAARLATKKPDYYSSLPAVTIGRRRREAIACDLARLSAMAVGGHCFKNALASLQPLLQLGAARYGALMAAIGAPGATVTPLLGGLAFDAHPRRAAIVFASVALLGGAICAGGLVQGSPAAVLAGGVVLGVGHGCLVVASRAIASERKEDQAYAQGVLAAFANLGAWAGRAAAAPLAVKTGTVATPLAAALAVQTLSLGAAATASSVRRARRRPADCPFFASQRYWLVAGAHACVFGSFKVFEQFSSAIFVQRFSYDVRTAGLMASSVPLLSAVLAPYAGKLADRASMAQRNACTALMLGIAALAVLALCADVSRIQLLGCVGCVALGHAVLPTLLLARLRATLCSASSVGVAFGACEALAAAAHVLANLAFAYFHGRRVYAGAMGLLAALLALGFGLFVRSAALGPAPPRRSRTVDSPVSPTSMPVSFV</sequence>
<feature type="region of interest" description="Disordered" evidence="25">
    <location>
        <begin position="428"/>
        <end position="451"/>
    </location>
</feature>
<feature type="transmembrane region" description="Helical" evidence="26">
    <location>
        <begin position="371"/>
        <end position="396"/>
    </location>
</feature>
<dbReference type="GO" id="GO:0005765">
    <property type="term" value="C:lysosomal membrane"/>
    <property type="evidence" value="ECO:0007669"/>
    <property type="project" value="UniProtKB-SubCell"/>
</dbReference>
<dbReference type="AlphaFoldDB" id="A0A7S4A4E7"/>
<comment type="catalytic activity">
    <reaction evidence="17">
        <text>L-arginyl-glycine(out) = L-arginyl-glycine(in)</text>
        <dbReference type="Rhea" id="RHEA:79391"/>
        <dbReference type="ChEBI" id="CHEBI:229955"/>
    </reaction>
</comment>
<evidence type="ECO:0000313" key="29">
    <source>
        <dbReference type="Proteomes" id="UP000789595"/>
    </source>
</evidence>
<feature type="transmembrane region" description="Helical" evidence="26">
    <location>
        <begin position="177"/>
        <end position="198"/>
    </location>
</feature>
<feature type="transmembrane region" description="Helical" evidence="26">
    <location>
        <begin position="246"/>
        <end position="263"/>
    </location>
</feature>
<keyword evidence="7" id="KW-0458">Lysosome</keyword>
<comment type="catalytic activity">
    <reaction evidence="20">
        <text>L-lysyl-glycine(out) = L-lysyl-glycine(in)</text>
        <dbReference type="Rhea" id="RHEA:79407"/>
        <dbReference type="ChEBI" id="CHEBI:191202"/>
    </reaction>
</comment>
<evidence type="ECO:0000256" key="20">
    <source>
        <dbReference type="ARBA" id="ARBA00044924"/>
    </source>
</evidence>
<gene>
    <name evidence="27" type="ORF">PCAL00307_LOCUS18650</name>
    <name evidence="28" type="ORF">PECAL_2P31470</name>
</gene>
<feature type="transmembrane region" description="Helical" evidence="26">
    <location>
        <begin position="402"/>
        <end position="425"/>
    </location>
</feature>
<evidence type="ECO:0000256" key="16">
    <source>
        <dbReference type="ARBA" id="ARBA00044900"/>
    </source>
</evidence>
<comment type="subcellular location">
    <subcellularLocation>
        <location evidence="1">Lysosome membrane</location>
        <topology evidence="1">Multi-pass membrane protein</topology>
    </subcellularLocation>
</comment>
<comment type="subunit">
    <text evidence="24">Homodimer. Interacts with lysosomal protein GLMP (via lumenal domain); the interaction starts while both proteins are still in the endoplasmic reticulum and is required for stabilization of MFSD1 in lysosomes but has no direct effect on its targeting to lysosomes or transporter activity.</text>
</comment>
<comment type="catalytic activity">
    <reaction evidence="15">
        <text>L-arginyl-L-alpha-amino acid(out) = L-arginyl-L-alpha-amino acid(in)</text>
        <dbReference type="Rhea" id="RHEA:79371"/>
        <dbReference type="ChEBI" id="CHEBI:84315"/>
    </reaction>
</comment>
<feature type="transmembrane region" description="Helical" evidence="26">
    <location>
        <begin position="313"/>
        <end position="331"/>
    </location>
</feature>
<evidence type="ECO:0000256" key="14">
    <source>
        <dbReference type="ARBA" id="ARBA00044898"/>
    </source>
</evidence>
<comment type="catalytic activity">
    <reaction evidence="13">
        <text>L-alpha-aminoacyl-L-lysine(out) = L-alpha-aminoacyl-L-lysine(in)</text>
        <dbReference type="Rhea" id="RHEA:79383"/>
        <dbReference type="ChEBI" id="CHEBI:229966"/>
    </reaction>
</comment>
<dbReference type="EMBL" id="CAKKNE010000002">
    <property type="protein sequence ID" value="CAH0370000.1"/>
    <property type="molecule type" value="Genomic_DNA"/>
</dbReference>
<evidence type="ECO:0000256" key="25">
    <source>
        <dbReference type="SAM" id="MobiDB-lite"/>
    </source>
</evidence>
<dbReference type="PANTHER" id="PTHR23512:SF3">
    <property type="entry name" value="MAJOR FACILITATOR SUPERFAMILY DOMAIN-CONTAINING PROTEIN 1"/>
    <property type="match status" value="1"/>
</dbReference>
<comment type="catalytic activity">
    <reaction evidence="11">
        <text>L-alpha-aminoacyl-L-histidine(out) = L-alpha-aminoacyl-L-histidine(in)</text>
        <dbReference type="Rhea" id="RHEA:79375"/>
        <dbReference type="ChEBI" id="CHEBI:229967"/>
    </reaction>
</comment>
<comment type="catalytic activity">
    <reaction evidence="16">
        <text>L-lysyl-L-lysine(out) = L-lysyl-L-lysine(in)</text>
        <dbReference type="Rhea" id="RHEA:79403"/>
        <dbReference type="ChEBI" id="CHEBI:229956"/>
    </reaction>
</comment>
<comment type="function">
    <text evidence="23">Lysosomal dipeptide uniporter that selectively exports lysine, arginine or histidine-containing dipeptides with a net positive charge from the lysosome lumen into the cytosol. Could play a role in a specific type of protein O-glycosylation indirectly regulating macrophages migration and tissue invasion. Also essential for liver homeostasis.</text>
</comment>
<feature type="transmembrane region" description="Helical" evidence="26">
    <location>
        <begin position="86"/>
        <end position="109"/>
    </location>
</feature>
<comment type="catalytic activity">
    <reaction evidence="10">
        <text>L-alpha-aminoacyl-L-arginine(out) = L-alpha-aminoacyl-L-arginine(in)</text>
        <dbReference type="Rhea" id="RHEA:79367"/>
        <dbReference type="ChEBI" id="CHEBI:229968"/>
    </reaction>
</comment>
<evidence type="ECO:0000256" key="3">
    <source>
        <dbReference type="ARBA" id="ARBA00022448"/>
    </source>
</evidence>
<feature type="transmembrane region" description="Helical" evidence="26">
    <location>
        <begin position="283"/>
        <end position="301"/>
    </location>
</feature>
<dbReference type="PANTHER" id="PTHR23512">
    <property type="entry name" value="MAJOR FACILITATOR SUPERFAMILY DOMAIN-CONTAINING PROTEIN 1"/>
    <property type="match status" value="1"/>
</dbReference>
<organism evidence="27">
    <name type="scientific">Pelagomonas calceolata</name>
    <dbReference type="NCBI Taxonomy" id="35677"/>
    <lineage>
        <taxon>Eukaryota</taxon>
        <taxon>Sar</taxon>
        <taxon>Stramenopiles</taxon>
        <taxon>Ochrophyta</taxon>
        <taxon>Pelagophyceae</taxon>
        <taxon>Pelagomonadales</taxon>
        <taxon>Pelagomonadaceae</taxon>
        <taxon>Pelagomonas</taxon>
    </lineage>
</organism>
<evidence type="ECO:0000256" key="26">
    <source>
        <dbReference type="SAM" id="Phobius"/>
    </source>
</evidence>
<keyword evidence="3" id="KW-0813">Transport</keyword>
<evidence type="ECO:0000256" key="6">
    <source>
        <dbReference type="ARBA" id="ARBA00023136"/>
    </source>
</evidence>
<comment type="catalytic activity">
    <reaction evidence="14">
        <text>L-aspartyl-L-lysine(out) = L-aspartyl-L-lysine(in)</text>
        <dbReference type="Rhea" id="RHEA:79411"/>
        <dbReference type="ChEBI" id="CHEBI:229953"/>
    </reaction>
</comment>
<feature type="transmembrane region" description="Helical" evidence="26">
    <location>
        <begin position="337"/>
        <end position="359"/>
    </location>
</feature>
<evidence type="ECO:0000256" key="8">
    <source>
        <dbReference type="ARBA" id="ARBA00044876"/>
    </source>
</evidence>